<gene>
    <name evidence="5" type="ORF">AJ80_03826</name>
</gene>
<keyword evidence="2" id="KW-0812">Transmembrane</keyword>
<evidence type="ECO:0000313" key="5">
    <source>
        <dbReference type="EMBL" id="PGH19671.1"/>
    </source>
</evidence>
<dbReference type="SUPFAM" id="SSF53448">
    <property type="entry name" value="Nucleotide-diphospho-sugar transferases"/>
    <property type="match status" value="1"/>
</dbReference>
<dbReference type="PANTHER" id="PTHR36851">
    <property type="entry name" value="UNNAMED PRODUCT"/>
    <property type="match status" value="1"/>
</dbReference>
<feature type="signal peptide" evidence="3">
    <location>
        <begin position="1"/>
        <end position="24"/>
    </location>
</feature>
<dbReference type="OrthoDB" id="5819478at2759"/>
<accession>A0A2B7YF42</accession>
<protein>
    <recommendedName>
        <fullName evidence="4">Glycosyltransferase 2-like domain-containing protein</fullName>
    </recommendedName>
</protein>
<feature type="region of interest" description="Disordered" evidence="1">
    <location>
        <begin position="26"/>
        <end position="58"/>
    </location>
</feature>
<comment type="caution">
    <text evidence="5">The sequence shown here is derived from an EMBL/GenBank/DDBJ whole genome shotgun (WGS) entry which is preliminary data.</text>
</comment>
<evidence type="ECO:0000256" key="2">
    <source>
        <dbReference type="SAM" id="Phobius"/>
    </source>
</evidence>
<evidence type="ECO:0000313" key="6">
    <source>
        <dbReference type="Proteomes" id="UP000224634"/>
    </source>
</evidence>
<keyword evidence="6" id="KW-1185">Reference proteome</keyword>
<sequence>MAMMFPWRACWAIWNLTWRLKANSFKPSRGRSPNRGSKLLSVEQVSRSPSSSGSDIRSLSSTTTLTEYDADAEFEEDQVIHAIIIPNYKEDLETMRETLDVLASHMLARSSYDVYLATEQGETGAYGKAAVLIEEFLKSFRTIDYTMHPRGIPGEAQGKSSNVKWAAQIASDRYKESPNKDNVVFIVMDSDSHLSTNYFAHIGRMHLAYPETASTTLYASPIVFDRNSQEVPFLVRIADLAWSTGGLSGLYTTSAIRPPTSVYSLPLSLADLVGGWDAGPESIGEDLHMYLKCFFALRGHLTTRTVHAPISQSNVTCDGHGMGAFIGNHRARYKQALRHMWGALDSSYAVQEAWALFSEREAASSLLTPHGTPSPDSPKPRYEYTVPERSHYLNVFLVFHRLYEAHFLPAHLFVFIVSSAAYNFFVPINSQPADFIWLLNITGYIRAFAFASILLALIMHERYHAICIRSRELEMRHAGLYDVMVSTPGGFSHRSLKKNLLDYLLFPIGGMIFGSIPSIHAQICQLWTLDLAYSVSKKPTKIKKGDELV</sequence>
<dbReference type="InterPro" id="IPR029044">
    <property type="entry name" value="Nucleotide-diphossugar_trans"/>
</dbReference>
<dbReference type="STRING" id="1447883.A0A2B7YF42"/>
<name>A0A2B7YF42_POLH7</name>
<feature type="transmembrane region" description="Helical" evidence="2">
    <location>
        <begin position="407"/>
        <end position="425"/>
    </location>
</feature>
<feature type="domain" description="Glycosyltransferase 2-like" evidence="4">
    <location>
        <begin position="185"/>
        <end position="438"/>
    </location>
</feature>
<feature type="transmembrane region" description="Helical" evidence="2">
    <location>
        <begin position="437"/>
        <end position="459"/>
    </location>
</feature>
<keyword evidence="3" id="KW-0732">Signal</keyword>
<evidence type="ECO:0000256" key="1">
    <source>
        <dbReference type="SAM" id="MobiDB-lite"/>
    </source>
</evidence>
<keyword evidence="2" id="KW-0472">Membrane</keyword>
<dbReference type="PANTHER" id="PTHR36851:SF1">
    <property type="entry name" value="GLYCO_TRANS_2-LIKE DOMAIN-CONTAINING PROTEIN"/>
    <property type="match status" value="1"/>
</dbReference>
<reference evidence="5 6" key="1">
    <citation type="submission" date="2017-10" db="EMBL/GenBank/DDBJ databases">
        <title>Comparative genomics in systemic dimorphic fungi from Ajellomycetaceae.</title>
        <authorList>
            <person name="Munoz J.F."/>
            <person name="Mcewen J.G."/>
            <person name="Clay O.K."/>
            <person name="Cuomo C.A."/>
        </authorList>
    </citation>
    <scope>NUCLEOTIDE SEQUENCE [LARGE SCALE GENOMIC DNA]</scope>
    <source>
        <strain evidence="5 6">UAMH7299</strain>
    </source>
</reference>
<proteinExistence type="predicted"/>
<dbReference type="Pfam" id="PF13632">
    <property type="entry name" value="Glyco_trans_2_3"/>
    <property type="match status" value="1"/>
</dbReference>
<feature type="chain" id="PRO_5012970822" description="Glycosyltransferase 2-like domain-containing protein" evidence="3">
    <location>
        <begin position="25"/>
        <end position="549"/>
    </location>
</feature>
<evidence type="ECO:0000259" key="4">
    <source>
        <dbReference type="Pfam" id="PF13632"/>
    </source>
</evidence>
<keyword evidence="2" id="KW-1133">Transmembrane helix</keyword>
<dbReference type="EMBL" id="PDNA01000045">
    <property type="protein sequence ID" value="PGH19671.1"/>
    <property type="molecule type" value="Genomic_DNA"/>
</dbReference>
<evidence type="ECO:0000256" key="3">
    <source>
        <dbReference type="SAM" id="SignalP"/>
    </source>
</evidence>
<organism evidence="5 6">
    <name type="scientific">Polytolypa hystricis (strain UAMH7299)</name>
    <dbReference type="NCBI Taxonomy" id="1447883"/>
    <lineage>
        <taxon>Eukaryota</taxon>
        <taxon>Fungi</taxon>
        <taxon>Dikarya</taxon>
        <taxon>Ascomycota</taxon>
        <taxon>Pezizomycotina</taxon>
        <taxon>Eurotiomycetes</taxon>
        <taxon>Eurotiomycetidae</taxon>
        <taxon>Onygenales</taxon>
        <taxon>Onygenales incertae sedis</taxon>
        <taxon>Polytolypa</taxon>
    </lineage>
</organism>
<feature type="compositionally biased region" description="Low complexity" evidence="1">
    <location>
        <begin position="41"/>
        <end position="58"/>
    </location>
</feature>
<dbReference type="Proteomes" id="UP000224634">
    <property type="component" value="Unassembled WGS sequence"/>
</dbReference>
<dbReference type="InterPro" id="IPR001173">
    <property type="entry name" value="Glyco_trans_2-like"/>
</dbReference>
<dbReference type="AlphaFoldDB" id="A0A2B7YF42"/>